<keyword evidence="1" id="KW-1133">Transmembrane helix</keyword>
<protein>
    <submittedName>
        <fullName evidence="2">Uncharacterized protein</fullName>
    </submittedName>
</protein>
<dbReference type="EMBL" id="UOGD01000073">
    <property type="protein sequence ID" value="VAX17265.1"/>
    <property type="molecule type" value="Genomic_DNA"/>
</dbReference>
<proteinExistence type="predicted"/>
<keyword evidence="1" id="KW-0472">Membrane</keyword>
<gene>
    <name evidence="2" type="ORF">MNBD_IGNAVI01-579</name>
</gene>
<keyword evidence="1" id="KW-0812">Transmembrane</keyword>
<reference evidence="2" key="1">
    <citation type="submission" date="2018-06" db="EMBL/GenBank/DDBJ databases">
        <authorList>
            <person name="Zhirakovskaya E."/>
        </authorList>
    </citation>
    <scope>NUCLEOTIDE SEQUENCE</scope>
</reference>
<feature type="transmembrane region" description="Helical" evidence="1">
    <location>
        <begin position="59"/>
        <end position="79"/>
    </location>
</feature>
<organism evidence="2">
    <name type="scientific">hydrothermal vent metagenome</name>
    <dbReference type="NCBI Taxonomy" id="652676"/>
    <lineage>
        <taxon>unclassified sequences</taxon>
        <taxon>metagenomes</taxon>
        <taxon>ecological metagenomes</taxon>
    </lineage>
</organism>
<feature type="transmembrane region" description="Helical" evidence="1">
    <location>
        <begin position="6"/>
        <end position="25"/>
    </location>
</feature>
<name>A0A3B1CEU2_9ZZZZ</name>
<accession>A0A3B1CEU2</accession>
<sequence>MEIIGQIFIVIGIIIALIGGTMIVIQAFKTSLLWGFGSLIIPIVELIFIVMYWDKTKKYVIWVFLSLLFFMIGGTLYNIS</sequence>
<feature type="transmembrane region" description="Helical" evidence="1">
    <location>
        <begin position="32"/>
        <end position="53"/>
    </location>
</feature>
<dbReference type="AlphaFoldDB" id="A0A3B1CEU2"/>
<evidence type="ECO:0000256" key="1">
    <source>
        <dbReference type="SAM" id="Phobius"/>
    </source>
</evidence>
<evidence type="ECO:0000313" key="2">
    <source>
        <dbReference type="EMBL" id="VAX17265.1"/>
    </source>
</evidence>